<dbReference type="Pfam" id="PF08620">
    <property type="entry name" value="RPAP1_C"/>
    <property type="match status" value="1"/>
</dbReference>
<dbReference type="PANTHER" id="PTHR21483">
    <property type="entry name" value="RNA POLYMERASE II-ASSOCIATED PROTEIN 1"/>
    <property type="match status" value="1"/>
</dbReference>
<dbReference type="PANTHER" id="PTHR21483:SF18">
    <property type="entry name" value="RNA POLYMERASE II-ASSOCIATED PROTEIN 1"/>
    <property type="match status" value="1"/>
</dbReference>
<dbReference type="InterPro" id="IPR013930">
    <property type="entry name" value="RPAP1_N"/>
</dbReference>
<dbReference type="Proteomes" id="UP000000591">
    <property type="component" value="Chromosome VI"/>
</dbReference>
<dbReference type="OMA" id="TQRCIAI"/>
<evidence type="ECO:0000259" key="4">
    <source>
        <dbReference type="Pfam" id="PF08621"/>
    </source>
</evidence>
<sequence length="412" mass="46174">MDVVGEIVERETAPAEAPAPDGVQPRGFPELYRPAAISSWRQRLQKKNGQRRPPAAALAASEAEKIHKENMAYIEGLSEEQRTAERRELLESLDPKVVQALYRRLDARAAADGTAPLVAEVEGAAGTWVGGTREEPMMPRLDDATVDAALGAPQASMPEAAPTYDLPAPLEDADDIAPQEYQFIQQMDHMKDEDLLRDIHFVRNETVAPRLDINDPNFDEQLHEKYFPDLPKEIDKLEWMRAAEPEQPLASELSDVAECRFDFKGHMVPPHREVSSTQTGLHHHSENPHLAGYTIPELQHLSRSTFPAQRCIAIQTLGRILYKLGKQSYYQLVPSVDAELYQEEGGVEGITSKIYYMFWDLVKSAAVIEALQLAADERTCRHLSVRNYAIDALWLWRHGGGDPRTTARPTAT</sequence>
<evidence type="ECO:0000256" key="1">
    <source>
        <dbReference type="ARBA" id="ARBA00009953"/>
    </source>
</evidence>
<keyword evidence="6" id="KW-1185">Reference proteome</keyword>
<evidence type="ECO:0000313" key="5">
    <source>
        <dbReference type="EMBL" id="AAS54099.2"/>
    </source>
</evidence>
<dbReference type="HOGENOM" id="CLU_031074_0_0_1"/>
<proteinExistence type="inferred from homology"/>
<reference evidence="6" key="2">
    <citation type="journal article" date="2013" name="G3 (Bethesda)">
        <title>Genomes of Ashbya fungi isolated from insects reveal four mating-type loci, numerous translocations, lack of transposons, and distinct gene duplications.</title>
        <authorList>
            <person name="Dietrich F.S."/>
            <person name="Voegeli S."/>
            <person name="Kuo S."/>
            <person name="Philippsen P."/>
        </authorList>
    </citation>
    <scope>GENOME REANNOTATION</scope>
    <source>
        <strain evidence="6">ATCC 10895 / CBS 109.51 / FGSC 9923 / NRRL Y-1056</strain>
    </source>
</reference>
<dbReference type="EMBL" id="AE016819">
    <property type="protein sequence ID" value="AAS54099.2"/>
    <property type="molecule type" value="Genomic_DNA"/>
</dbReference>
<dbReference type="AlphaFoldDB" id="Q751U8"/>
<reference evidence="5 6" key="1">
    <citation type="journal article" date="2004" name="Science">
        <title>The Ashbya gossypii genome as a tool for mapping the ancient Saccharomyces cerevisiae genome.</title>
        <authorList>
            <person name="Dietrich F.S."/>
            <person name="Voegeli S."/>
            <person name="Brachat S."/>
            <person name="Lerch A."/>
            <person name="Gates K."/>
            <person name="Steiner S."/>
            <person name="Mohr C."/>
            <person name="Pohlmann R."/>
            <person name="Luedi P."/>
            <person name="Choi S."/>
            <person name="Wing R.A."/>
            <person name="Flavier A."/>
            <person name="Gaffney T.D."/>
            <person name="Philippsen P."/>
        </authorList>
    </citation>
    <scope>NUCLEOTIDE SEQUENCE [LARGE SCALE GENOMIC DNA]</scope>
    <source>
        <strain evidence="6">ATCC 10895 / CBS 109.51 / FGSC 9923 / NRRL Y-1056</strain>
    </source>
</reference>
<evidence type="ECO:0000313" key="6">
    <source>
        <dbReference type="Proteomes" id="UP000000591"/>
    </source>
</evidence>
<name>Q751U8_EREGS</name>
<dbReference type="OrthoDB" id="348201at2759"/>
<dbReference type="eggNOG" id="KOG1894">
    <property type="taxonomic scope" value="Eukaryota"/>
</dbReference>
<dbReference type="RefSeq" id="NP_986275.2">
    <property type="nucleotide sequence ID" value="NM_212411.2"/>
</dbReference>
<evidence type="ECO:0000259" key="3">
    <source>
        <dbReference type="Pfam" id="PF08620"/>
    </source>
</evidence>
<dbReference type="InParanoid" id="Q751U8"/>
<accession>Q751U8</accession>
<feature type="domain" description="RPAP1 C-terminal" evidence="3">
    <location>
        <begin position="258"/>
        <end position="324"/>
    </location>
</feature>
<dbReference type="GO" id="GO:0006366">
    <property type="term" value="P:transcription by RNA polymerase II"/>
    <property type="evidence" value="ECO:0007669"/>
    <property type="project" value="InterPro"/>
</dbReference>
<evidence type="ECO:0000256" key="2">
    <source>
        <dbReference type="SAM" id="MobiDB-lite"/>
    </source>
</evidence>
<dbReference type="GeneID" id="4622565"/>
<gene>
    <name evidence="5" type="ORF">AGOS_AFR727W</name>
</gene>
<protein>
    <submittedName>
        <fullName evidence="5">AFR727Wp</fullName>
    </submittedName>
</protein>
<feature type="region of interest" description="Disordered" evidence="2">
    <location>
        <begin position="1"/>
        <end position="28"/>
    </location>
</feature>
<dbReference type="KEGG" id="ago:AGOS_AFR727W"/>
<comment type="similarity">
    <text evidence="1">Belongs to the RPAP1 family.</text>
</comment>
<feature type="domain" description="RPAP1 N-terminal" evidence="4">
    <location>
        <begin position="64"/>
        <end position="108"/>
    </location>
</feature>
<organism evidence="5 6">
    <name type="scientific">Eremothecium gossypii (strain ATCC 10895 / CBS 109.51 / FGSC 9923 / NRRL Y-1056)</name>
    <name type="common">Yeast</name>
    <name type="synonym">Ashbya gossypii</name>
    <dbReference type="NCBI Taxonomy" id="284811"/>
    <lineage>
        <taxon>Eukaryota</taxon>
        <taxon>Fungi</taxon>
        <taxon>Dikarya</taxon>
        <taxon>Ascomycota</taxon>
        <taxon>Saccharomycotina</taxon>
        <taxon>Saccharomycetes</taxon>
        <taxon>Saccharomycetales</taxon>
        <taxon>Saccharomycetaceae</taxon>
        <taxon>Eremothecium</taxon>
    </lineage>
</organism>
<dbReference type="InterPro" id="IPR039913">
    <property type="entry name" value="RPAP1/Rba50"/>
</dbReference>
<dbReference type="FunCoup" id="Q751U8">
    <property type="interactions" value="200"/>
</dbReference>
<dbReference type="Pfam" id="PF08621">
    <property type="entry name" value="RPAP1_N"/>
    <property type="match status" value="1"/>
</dbReference>
<dbReference type="InterPro" id="IPR013929">
    <property type="entry name" value="RPAP1_C"/>
</dbReference>